<dbReference type="CDD" id="cd18028">
    <property type="entry name" value="DEXHc_archSki2"/>
    <property type="match status" value="1"/>
</dbReference>
<dbReference type="NCBIfam" id="NF002654">
    <property type="entry name" value="PRK02362.1"/>
    <property type="match status" value="1"/>
</dbReference>
<dbReference type="eggNOG" id="arCOG00553">
    <property type="taxonomic scope" value="Archaea"/>
</dbReference>
<keyword evidence="3 11" id="KW-0378">Hydrolase</keyword>
<gene>
    <name evidence="11" type="primary">hel308</name>
    <name evidence="15" type="ordered locus">Mpet_2823</name>
</gene>
<dbReference type="OrthoDB" id="371946at2157"/>
<evidence type="ECO:0000256" key="11">
    <source>
        <dbReference type="HAMAP-Rule" id="MF_00442"/>
    </source>
</evidence>
<dbReference type="InterPro" id="IPR001650">
    <property type="entry name" value="Helicase_C-like"/>
</dbReference>
<feature type="domain" description="Helicase ATP-binding" evidence="13">
    <location>
        <begin position="33"/>
        <end position="196"/>
    </location>
</feature>
<evidence type="ECO:0000256" key="3">
    <source>
        <dbReference type="ARBA" id="ARBA00022801"/>
    </source>
</evidence>
<dbReference type="Proteomes" id="UP000006565">
    <property type="component" value="Chromosome"/>
</dbReference>
<dbReference type="PANTHER" id="PTHR47961:SF10">
    <property type="entry name" value="ATP-DEPENDENT DNA HELICASE HEL308"/>
    <property type="match status" value="1"/>
</dbReference>
<dbReference type="GO" id="GO:0006281">
    <property type="term" value="P:DNA repair"/>
    <property type="evidence" value="ECO:0007669"/>
    <property type="project" value="UniProtKB-UniRule"/>
</dbReference>
<organism evidence="15 16">
    <name type="scientific">Methanolacinia petrolearia (strain DSM 11571 / OCM 486 / SEBR 4847)</name>
    <name type="common">Methanoplanus petrolearius</name>
    <dbReference type="NCBI Taxonomy" id="679926"/>
    <lineage>
        <taxon>Archaea</taxon>
        <taxon>Methanobacteriati</taxon>
        <taxon>Methanobacteriota</taxon>
        <taxon>Stenosarchaea group</taxon>
        <taxon>Methanomicrobia</taxon>
        <taxon>Methanomicrobiales</taxon>
        <taxon>Methanomicrobiaceae</taxon>
        <taxon>Methanolacinia</taxon>
    </lineage>
</organism>
<name>E1RHI2_METP4</name>
<dbReference type="InterPro" id="IPR036390">
    <property type="entry name" value="WH_DNA-bd_sf"/>
</dbReference>
<dbReference type="PROSITE" id="PS51194">
    <property type="entry name" value="HELICASE_CTER"/>
    <property type="match status" value="1"/>
</dbReference>
<evidence type="ECO:0000256" key="7">
    <source>
        <dbReference type="ARBA" id="ARBA00023204"/>
    </source>
</evidence>
<keyword evidence="5 11" id="KW-0067">ATP-binding</keyword>
<evidence type="ECO:0000256" key="9">
    <source>
        <dbReference type="ARBA" id="ARBA00034617"/>
    </source>
</evidence>
<sequence>MKLEELGLPEKLVSSCLKRGISELYPPQADCVEKGLLEGKNLLISIPTASGKTLVAEMAMHRHVANRGKCLYVVPLKALASEKFEEFSGKGPKTGIATGDYDKKDEYLGRNDIIIATSEKVDSLLRNNAAWMGSITCLVVDEAHLIDSEDRGATLEMVITKLRHRNKDLQIIGLTATIGNPRALASWLDADLVTSDWRPVELKEGVFCRDTLYFGEEIKTIETPKKNDDENLCIDCVNDGGQCLVFVNSRRNAEGCAKRMASALKLDEPELEKLSVELEKAAETDMGRILAACVKKGAAFHHAGMKRDQREIVERGFRQGSIRVISSTPTLAAGLNLPARRVVIRDYLRFKGGEGMAPIPVREYRQMAGRAGRPHLDPYGEAVLIAKGPEAANGLYEEFISAPAEDVTSRLDDERVLTGQILSLISTGFVKTEEELPEFLNETFYVHMNKSTAYIGRIVEDAVALLEEAGMITRTGEYLSSTDYGHLVSRLYITPQTAEIITGALRERSGRETGAAPKEFSELGFLQVLCTTPDMYTLYIKKSDMDVLERFYFENEAELWREISFDSMEEGFRALKTAMLVNDWISEAGEDLICSRYGIGPGDIYNTVEGMNWLLHASSRLSSMMIPEFGDPVRETAIRVQHGIKRELLPLIRLKGIGRVRARRLFNNNIMAPEDLEKAGFDRVAAIVGKKIAQQIMKQAAGEGSADAKRRTRPENEYISDKEDEVPVNGRDDPSRPSLFSFGGGPE</sequence>
<dbReference type="Pfam" id="PF00270">
    <property type="entry name" value="DEAD"/>
    <property type="match status" value="1"/>
</dbReference>
<dbReference type="Pfam" id="PF00271">
    <property type="entry name" value="Helicase_C"/>
    <property type="match status" value="1"/>
</dbReference>
<evidence type="ECO:0000256" key="5">
    <source>
        <dbReference type="ARBA" id="ARBA00022840"/>
    </source>
</evidence>
<dbReference type="KEGG" id="mpi:Mpet_2823"/>
<keyword evidence="2 11" id="KW-0227">DNA damage</keyword>
<feature type="compositionally biased region" description="Basic and acidic residues" evidence="12">
    <location>
        <begin position="706"/>
        <end position="721"/>
    </location>
</feature>
<dbReference type="InterPro" id="IPR022965">
    <property type="entry name" value="Helicase_Hel308"/>
</dbReference>
<feature type="binding site" evidence="11">
    <location>
        <position position="28"/>
    </location>
    <ligand>
        <name>ATP</name>
        <dbReference type="ChEBI" id="CHEBI:30616"/>
    </ligand>
</feature>
<keyword evidence="1 11" id="KW-0547">Nucleotide-binding</keyword>
<dbReference type="HAMAP" id="MF_00442">
    <property type="entry name" value="Helicase_Hel308"/>
    <property type="match status" value="1"/>
</dbReference>
<comment type="catalytic activity">
    <reaction evidence="9 11">
        <text>Couples ATP hydrolysis with the unwinding of duplex DNA by translocating in the 3'-5' direction.</text>
        <dbReference type="EC" id="5.6.2.4"/>
    </reaction>
</comment>
<dbReference type="Pfam" id="PF20470">
    <property type="entry name" value="HTH_61"/>
    <property type="match status" value="1"/>
</dbReference>
<evidence type="ECO:0000256" key="8">
    <source>
        <dbReference type="ARBA" id="ARBA00023235"/>
    </source>
</evidence>
<dbReference type="RefSeq" id="WP_013330738.1">
    <property type="nucleotide sequence ID" value="NC_014507.1"/>
</dbReference>
<dbReference type="GO" id="GO:0005524">
    <property type="term" value="F:ATP binding"/>
    <property type="evidence" value="ECO:0007669"/>
    <property type="project" value="UniProtKB-UniRule"/>
</dbReference>
<feature type="region of interest" description="Disordered" evidence="12">
    <location>
        <begin position="700"/>
        <end position="747"/>
    </location>
</feature>
<keyword evidence="6 11" id="KW-0238">DNA-binding</keyword>
<comment type="function">
    <text evidence="11">DNA-dependent ATPase and 3'-5' DNA helicase that may be involved in repair of stalled replication forks.</text>
</comment>
<dbReference type="PROSITE" id="PS51192">
    <property type="entry name" value="HELICASE_ATP_BIND_1"/>
    <property type="match status" value="1"/>
</dbReference>
<keyword evidence="16" id="KW-1185">Reference proteome</keyword>
<evidence type="ECO:0000256" key="10">
    <source>
        <dbReference type="ARBA" id="ARBA00048988"/>
    </source>
</evidence>
<dbReference type="CDD" id="cd18795">
    <property type="entry name" value="SF2_C_Ski2"/>
    <property type="match status" value="1"/>
</dbReference>
<dbReference type="InterPro" id="IPR011545">
    <property type="entry name" value="DEAD/DEAH_box_helicase_dom"/>
</dbReference>
<dbReference type="EC" id="5.6.2.4" evidence="11"/>
<dbReference type="Gene3D" id="1.10.3380.30">
    <property type="match status" value="1"/>
</dbReference>
<evidence type="ECO:0000259" key="14">
    <source>
        <dbReference type="PROSITE" id="PS51194"/>
    </source>
</evidence>
<reference evidence="15 16" key="1">
    <citation type="journal article" date="2010" name="Stand. Genomic Sci.">
        <title>Complete genome sequence of Methanoplanus petrolearius type strain (SEBR 4847).</title>
        <authorList>
            <person name="Brambilla E."/>
            <person name="Djao O.D."/>
            <person name="Daligault H."/>
            <person name="Lapidus A."/>
            <person name="Lucas S."/>
            <person name="Hammon N."/>
            <person name="Nolan M."/>
            <person name="Tice H."/>
            <person name="Cheng J.F."/>
            <person name="Han C."/>
            <person name="Tapia R."/>
            <person name="Goodwin L."/>
            <person name="Pitluck S."/>
            <person name="Liolios K."/>
            <person name="Ivanova N."/>
            <person name="Mavromatis K."/>
            <person name="Mikhailova N."/>
            <person name="Pati A."/>
            <person name="Chen A."/>
            <person name="Palaniappan K."/>
            <person name="Land M."/>
            <person name="Hauser L."/>
            <person name="Chang Y.J."/>
            <person name="Jeffries C.D."/>
            <person name="Rohde M."/>
            <person name="Spring S."/>
            <person name="Sikorski J."/>
            <person name="Goker M."/>
            <person name="Woyke T."/>
            <person name="Bristow J."/>
            <person name="Eisen J.A."/>
            <person name="Markowitz V."/>
            <person name="Hugenholtz P."/>
            <person name="Kyrpides N.C."/>
            <person name="Klenk H.P."/>
        </authorList>
    </citation>
    <scope>NUCLEOTIDE SEQUENCE [LARGE SCALE GENOMIC DNA]</scope>
    <source>
        <strain evidence="16">DSM 11571 / OCM 486 / SEBR 4847</strain>
    </source>
</reference>
<dbReference type="AlphaFoldDB" id="E1RHI2"/>
<keyword evidence="8 11" id="KW-0413">Isomerase</keyword>
<evidence type="ECO:0000313" key="16">
    <source>
        <dbReference type="Proteomes" id="UP000006565"/>
    </source>
</evidence>
<dbReference type="SMART" id="SM00490">
    <property type="entry name" value="HELICc"/>
    <property type="match status" value="1"/>
</dbReference>
<dbReference type="SUPFAM" id="SSF46785">
    <property type="entry name" value="Winged helix' DNA-binding domain"/>
    <property type="match status" value="1"/>
</dbReference>
<dbReference type="GO" id="GO:0003677">
    <property type="term" value="F:DNA binding"/>
    <property type="evidence" value="ECO:0007669"/>
    <property type="project" value="UniProtKB-UniRule"/>
</dbReference>
<dbReference type="InterPro" id="IPR046931">
    <property type="entry name" value="HTH_61"/>
</dbReference>
<dbReference type="HOGENOM" id="CLU_006553_3_0_2"/>
<dbReference type="PANTHER" id="PTHR47961">
    <property type="entry name" value="DNA POLYMERASE THETA, PUTATIVE (AFU_ORTHOLOGUE AFUA_1G05260)-RELATED"/>
    <property type="match status" value="1"/>
</dbReference>
<keyword evidence="7 11" id="KW-0234">DNA repair</keyword>
<dbReference type="InterPro" id="IPR050474">
    <property type="entry name" value="Hel308_SKI2-like"/>
</dbReference>
<dbReference type="SUPFAM" id="SSF158702">
    <property type="entry name" value="Sec63 N-terminal domain-like"/>
    <property type="match status" value="1"/>
</dbReference>
<dbReference type="InterPro" id="IPR027417">
    <property type="entry name" value="P-loop_NTPase"/>
</dbReference>
<dbReference type="Pfam" id="PF14520">
    <property type="entry name" value="HHH_5"/>
    <property type="match status" value="1"/>
</dbReference>
<dbReference type="InterPro" id="IPR048772">
    <property type="entry name" value="Hel308-like_dom4"/>
</dbReference>
<keyword evidence="4 11" id="KW-0347">Helicase</keyword>
<dbReference type="GO" id="GO:0043138">
    <property type="term" value="F:3'-5' DNA helicase activity"/>
    <property type="evidence" value="ECO:0007669"/>
    <property type="project" value="UniProtKB-UniRule"/>
</dbReference>
<proteinExistence type="inferred from homology"/>
<protein>
    <recommendedName>
        <fullName evidence="11">ATP-dependent DNA helicase Hel308</fullName>
        <ecNumber evidence="11">5.6.2.4</ecNumber>
    </recommendedName>
    <alternativeName>
        <fullName evidence="11">DNA 3'-5' helicase Hel308</fullName>
    </alternativeName>
</protein>
<accession>E1RHI2</accession>
<comment type="similarity">
    <text evidence="11">Belongs to the helicase family. Hel308 subfamily.</text>
</comment>
<evidence type="ECO:0000256" key="2">
    <source>
        <dbReference type="ARBA" id="ARBA00022763"/>
    </source>
</evidence>
<feature type="domain" description="Helicase C-terminal" evidence="14">
    <location>
        <begin position="228"/>
        <end position="423"/>
    </location>
</feature>
<evidence type="ECO:0000256" key="4">
    <source>
        <dbReference type="ARBA" id="ARBA00022806"/>
    </source>
</evidence>
<dbReference type="STRING" id="679926.Mpet_2823"/>
<dbReference type="EMBL" id="CP002117">
    <property type="protein sequence ID" value="ADN37565.1"/>
    <property type="molecule type" value="Genomic_DNA"/>
</dbReference>
<dbReference type="Pfam" id="PF21280">
    <property type="entry name" value="Helicase_dom4_arc"/>
    <property type="match status" value="1"/>
</dbReference>
<evidence type="ECO:0000256" key="12">
    <source>
        <dbReference type="SAM" id="MobiDB-lite"/>
    </source>
</evidence>
<evidence type="ECO:0000259" key="13">
    <source>
        <dbReference type="PROSITE" id="PS51192"/>
    </source>
</evidence>
<dbReference type="Gene3D" id="1.10.150.20">
    <property type="entry name" value="5' to 3' exonuclease, C-terminal subdomain"/>
    <property type="match status" value="1"/>
</dbReference>
<evidence type="ECO:0000256" key="1">
    <source>
        <dbReference type="ARBA" id="ARBA00022741"/>
    </source>
</evidence>
<dbReference type="GeneID" id="9745318"/>
<dbReference type="SUPFAM" id="SSF52540">
    <property type="entry name" value="P-loop containing nucleoside triphosphate hydrolases"/>
    <property type="match status" value="1"/>
</dbReference>
<evidence type="ECO:0000313" key="15">
    <source>
        <dbReference type="EMBL" id="ADN37565.1"/>
    </source>
</evidence>
<dbReference type="Gene3D" id="3.40.50.300">
    <property type="entry name" value="P-loop containing nucleotide triphosphate hydrolases"/>
    <property type="match status" value="2"/>
</dbReference>
<comment type="subunit">
    <text evidence="11">Monomer.</text>
</comment>
<dbReference type="InterPro" id="IPR014001">
    <property type="entry name" value="Helicase_ATP-bd"/>
</dbReference>
<dbReference type="GO" id="GO:0016887">
    <property type="term" value="F:ATP hydrolysis activity"/>
    <property type="evidence" value="ECO:0007669"/>
    <property type="project" value="RHEA"/>
</dbReference>
<evidence type="ECO:0000256" key="6">
    <source>
        <dbReference type="ARBA" id="ARBA00023125"/>
    </source>
</evidence>
<comment type="catalytic activity">
    <reaction evidence="10 11">
        <text>ATP + H2O = ADP + phosphate + H(+)</text>
        <dbReference type="Rhea" id="RHEA:13065"/>
        <dbReference type="ChEBI" id="CHEBI:15377"/>
        <dbReference type="ChEBI" id="CHEBI:15378"/>
        <dbReference type="ChEBI" id="CHEBI:30616"/>
        <dbReference type="ChEBI" id="CHEBI:43474"/>
        <dbReference type="ChEBI" id="CHEBI:456216"/>
        <dbReference type="EC" id="5.6.2.4"/>
    </reaction>
</comment>
<dbReference type="SMART" id="SM00487">
    <property type="entry name" value="DEXDc"/>
    <property type="match status" value="1"/>
</dbReference>